<dbReference type="AlphaFoldDB" id="A0A1A8SIS3"/>
<gene>
    <name evidence="1" type="primary">TECRA</name>
</gene>
<reference evidence="1" key="2">
    <citation type="submission" date="2016-06" db="EMBL/GenBank/DDBJ databases">
        <title>The genome of a short-lived fish provides insights into sex chromosome evolution and the genetic control of aging.</title>
        <authorList>
            <person name="Reichwald K."/>
            <person name="Felder M."/>
            <person name="Petzold A."/>
            <person name="Koch P."/>
            <person name="Groth M."/>
            <person name="Platzer M."/>
        </authorList>
    </citation>
    <scope>NUCLEOTIDE SEQUENCE</scope>
    <source>
        <tissue evidence="1">Brain</tissue>
    </source>
</reference>
<sequence>VRVCVCVCVRVCVFVSACVCLCVRACVCVTGGFRQKQLQGKRFKFLFNLNEIILVKSIN</sequence>
<organism evidence="1">
    <name type="scientific">Nothobranchius rachovii</name>
    <name type="common">bluefin notho</name>
    <dbReference type="NCBI Taxonomy" id="451742"/>
    <lineage>
        <taxon>Eukaryota</taxon>
        <taxon>Metazoa</taxon>
        <taxon>Chordata</taxon>
        <taxon>Craniata</taxon>
        <taxon>Vertebrata</taxon>
        <taxon>Euteleostomi</taxon>
        <taxon>Actinopterygii</taxon>
        <taxon>Neopterygii</taxon>
        <taxon>Teleostei</taxon>
        <taxon>Neoteleostei</taxon>
        <taxon>Acanthomorphata</taxon>
        <taxon>Ovalentaria</taxon>
        <taxon>Atherinomorphae</taxon>
        <taxon>Cyprinodontiformes</taxon>
        <taxon>Nothobranchiidae</taxon>
        <taxon>Nothobranchius</taxon>
    </lineage>
</organism>
<accession>A0A1A8SIS3</accession>
<feature type="non-terminal residue" evidence="1">
    <location>
        <position position="59"/>
    </location>
</feature>
<proteinExistence type="predicted"/>
<name>A0A1A8SIS3_9TELE</name>
<dbReference type="EMBL" id="HAEI01015354">
    <property type="protein sequence ID" value="SBS17823.1"/>
    <property type="molecule type" value="Transcribed_RNA"/>
</dbReference>
<feature type="non-terminal residue" evidence="1">
    <location>
        <position position="1"/>
    </location>
</feature>
<reference evidence="1" key="1">
    <citation type="submission" date="2016-05" db="EMBL/GenBank/DDBJ databases">
        <authorList>
            <person name="Lavstsen T."/>
            <person name="Jespersen J.S."/>
        </authorList>
    </citation>
    <scope>NUCLEOTIDE SEQUENCE</scope>
    <source>
        <tissue evidence="1">Brain</tissue>
    </source>
</reference>
<evidence type="ECO:0000313" key="1">
    <source>
        <dbReference type="EMBL" id="SBS17823.1"/>
    </source>
</evidence>
<protein>
    <submittedName>
        <fullName evidence="1">Trans-2,3-enoyl-CoA reductase a</fullName>
    </submittedName>
</protein>